<accession>A0A494WZW3</accession>
<gene>
    <name evidence="1" type="ORF">D7Z26_27015</name>
</gene>
<name>A0A494WZW3_9BACL</name>
<dbReference type="Proteomes" id="UP000282076">
    <property type="component" value="Unassembled WGS sequence"/>
</dbReference>
<comment type="caution">
    <text evidence="1">The sequence shown here is derived from an EMBL/GenBank/DDBJ whole genome shotgun (WGS) entry which is preliminary data.</text>
</comment>
<dbReference type="AlphaFoldDB" id="A0A494WZW3"/>
<sequence>MELMNILQNEISTEVGIISGRDAIFLDKVNFLSTNEVELEGEINAILCSFVNEEKYIPFKFLFKGIYYFNMVELDISLSTITKDVQLSSSLIEVEDSVLLKTINEVRGLDLRHLIIVTYDDVFEIACKEFNFTFDIKVE</sequence>
<evidence type="ECO:0000313" key="1">
    <source>
        <dbReference type="EMBL" id="RKP44065.1"/>
    </source>
</evidence>
<keyword evidence="2" id="KW-1185">Reference proteome</keyword>
<evidence type="ECO:0000313" key="2">
    <source>
        <dbReference type="Proteomes" id="UP000282076"/>
    </source>
</evidence>
<protein>
    <submittedName>
        <fullName evidence="1">Uncharacterized protein</fullName>
    </submittedName>
</protein>
<proteinExistence type="predicted"/>
<reference evidence="1 2" key="1">
    <citation type="submission" date="2018-10" db="EMBL/GenBank/DDBJ databases">
        <title>Cohnella sp. M2MS4P-1, whole genome shotgun sequence.</title>
        <authorList>
            <person name="Tuo L."/>
        </authorList>
    </citation>
    <scope>NUCLEOTIDE SEQUENCE [LARGE SCALE GENOMIC DNA]</scope>
    <source>
        <strain evidence="1 2">M2MS4P-1</strain>
    </source>
</reference>
<organism evidence="1 2">
    <name type="scientific">Cohnella endophytica</name>
    <dbReference type="NCBI Taxonomy" id="2419778"/>
    <lineage>
        <taxon>Bacteria</taxon>
        <taxon>Bacillati</taxon>
        <taxon>Bacillota</taxon>
        <taxon>Bacilli</taxon>
        <taxon>Bacillales</taxon>
        <taxon>Paenibacillaceae</taxon>
        <taxon>Cohnella</taxon>
    </lineage>
</organism>
<dbReference type="EMBL" id="RBZM01000021">
    <property type="protein sequence ID" value="RKP44065.1"/>
    <property type="molecule type" value="Genomic_DNA"/>
</dbReference>